<organism evidence="1 2">
    <name type="scientific">Penicillium vulpinum</name>
    <dbReference type="NCBI Taxonomy" id="29845"/>
    <lineage>
        <taxon>Eukaryota</taxon>
        <taxon>Fungi</taxon>
        <taxon>Dikarya</taxon>
        <taxon>Ascomycota</taxon>
        <taxon>Pezizomycotina</taxon>
        <taxon>Eurotiomycetes</taxon>
        <taxon>Eurotiomycetidae</taxon>
        <taxon>Eurotiales</taxon>
        <taxon>Aspergillaceae</taxon>
        <taxon>Penicillium</taxon>
    </lineage>
</organism>
<reference evidence="2" key="1">
    <citation type="journal article" date="2017" name="Nat. Microbiol.">
        <title>Global analysis of biosynthetic gene clusters reveals vast potential of secondary metabolite production in Penicillium species.</title>
        <authorList>
            <person name="Nielsen J.C."/>
            <person name="Grijseels S."/>
            <person name="Prigent S."/>
            <person name="Ji B."/>
            <person name="Dainat J."/>
            <person name="Nielsen K.F."/>
            <person name="Frisvad J.C."/>
            <person name="Workman M."/>
            <person name="Nielsen J."/>
        </authorList>
    </citation>
    <scope>NUCLEOTIDE SEQUENCE [LARGE SCALE GENOMIC DNA]</scope>
    <source>
        <strain evidence="2">IBT 29486</strain>
    </source>
</reference>
<protein>
    <submittedName>
        <fullName evidence="1">Uncharacterized protein</fullName>
    </submittedName>
</protein>
<dbReference type="AlphaFoldDB" id="A0A1V6S4F5"/>
<keyword evidence="2" id="KW-1185">Reference proteome</keyword>
<proteinExistence type="predicted"/>
<comment type="caution">
    <text evidence="1">The sequence shown here is derived from an EMBL/GenBank/DDBJ whole genome shotgun (WGS) entry which is preliminary data.</text>
</comment>
<name>A0A1V6S4F5_9EURO</name>
<accession>A0A1V6S4F5</accession>
<gene>
    <name evidence="1" type="ORF">PENVUL_c008G01825</name>
</gene>
<dbReference type="Proteomes" id="UP000191518">
    <property type="component" value="Unassembled WGS sequence"/>
</dbReference>
<dbReference type="EMBL" id="MDYP01000008">
    <property type="protein sequence ID" value="OQE08738.1"/>
    <property type="molecule type" value="Genomic_DNA"/>
</dbReference>
<evidence type="ECO:0000313" key="1">
    <source>
        <dbReference type="EMBL" id="OQE08738.1"/>
    </source>
</evidence>
<sequence>MPGTLAKDRSNRGNVYIELFYRSRCGKRDGTEYDEGANKWRNIIAPPQPF</sequence>
<evidence type="ECO:0000313" key="2">
    <source>
        <dbReference type="Proteomes" id="UP000191518"/>
    </source>
</evidence>